<organism evidence="1">
    <name type="scientific">Arundo donax</name>
    <name type="common">Giant reed</name>
    <name type="synonym">Donax arundinaceus</name>
    <dbReference type="NCBI Taxonomy" id="35708"/>
    <lineage>
        <taxon>Eukaryota</taxon>
        <taxon>Viridiplantae</taxon>
        <taxon>Streptophyta</taxon>
        <taxon>Embryophyta</taxon>
        <taxon>Tracheophyta</taxon>
        <taxon>Spermatophyta</taxon>
        <taxon>Magnoliopsida</taxon>
        <taxon>Liliopsida</taxon>
        <taxon>Poales</taxon>
        <taxon>Poaceae</taxon>
        <taxon>PACMAD clade</taxon>
        <taxon>Arundinoideae</taxon>
        <taxon>Arundineae</taxon>
        <taxon>Arundo</taxon>
    </lineage>
</organism>
<protein>
    <submittedName>
        <fullName evidence="1">Uncharacterized protein</fullName>
    </submittedName>
</protein>
<dbReference type="AlphaFoldDB" id="A0A0A9FHB1"/>
<proteinExistence type="predicted"/>
<reference evidence="1" key="1">
    <citation type="submission" date="2014-09" db="EMBL/GenBank/DDBJ databases">
        <authorList>
            <person name="Magalhaes I.L.F."/>
            <person name="Oliveira U."/>
            <person name="Santos F.R."/>
            <person name="Vidigal T.H.D.A."/>
            <person name="Brescovit A.D."/>
            <person name="Santos A.J."/>
        </authorList>
    </citation>
    <scope>NUCLEOTIDE SEQUENCE</scope>
    <source>
        <tissue evidence="1">Shoot tissue taken approximately 20 cm above the soil surface</tissue>
    </source>
</reference>
<reference evidence="1" key="2">
    <citation type="journal article" date="2015" name="Data Brief">
        <title>Shoot transcriptome of the giant reed, Arundo donax.</title>
        <authorList>
            <person name="Barrero R.A."/>
            <person name="Guerrero F.D."/>
            <person name="Moolhuijzen P."/>
            <person name="Goolsby J.A."/>
            <person name="Tidwell J."/>
            <person name="Bellgard S.E."/>
            <person name="Bellgard M.I."/>
        </authorList>
    </citation>
    <scope>NUCLEOTIDE SEQUENCE</scope>
    <source>
        <tissue evidence="1">Shoot tissue taken approximately 20 cm above the soil surface</tissue>
    </source>
</reference>
<evidence type="ECO:0000313" key="1">
    <source>
        <dbReference type="EMBL" id="JAE07623.1"/>
    </source>
</evidence>
<dbReference type="EMBL" id="GBRH01190273">
    <property type="protein sequence ID" value="JAE07623.1"/>
    <property type="molecule type" value="Transcribed_RNA"/>
</dbReference>
<name>A0A0A9FHB1_ARUDO</name>
<sequence length="55" mass="6278">MKMICGFLICFNLHNAMLCKTYRLQSFVSARTIGLAYNKMLEDPLCQIRPSSTTC</sequence>
<accession>A0A0A9FHB1</accession>